<gene>
    <name evidence="1" type="ORF">GZ33H6_2</name>
</gene>
<name>Q64A24_UNCAG</name>
<reference evidence="1" key="1">
    <citation type="journal article" date="2004" name="Science">
        <title>Reverse methanogenesis: testing the hypothesis with environmental genomics.</title>
        <authorList>
            <person name="Hallam S.J."/>
            <person name="Putnam N."/>
            <person name="Preston C.M."/>
            <person name="Detter J.C."/>
            <person name="Rokhsar D."/>
            <person name="Richardson P.M."/>
            <person name="DeLong E.F."/>
        </authorList>
    </citation>
    <scope>NUCLEOTIDE SEQUENCE</scope>
</reference>
<accession>Q64A24</accession>
<reference evidence="1" key="2">
    <citation type="submission" date="2004-08" db="EMBL/GenBank/DDBJ databases">
        <authorList>
            <person name="Putnam N."/>
            <person name="Detter J.C."/>
            <person name="Richardson P.M."/>
            <person name="Rokhsar D."/>
        </authorList>
    </citation>
    <scope>NUCLEOTIDE SEQUENCE</scope>
</reference>
<evidence type="ECO:0000313" key="1">
    <source>
        <dbReference type="EMBL" id="AAU83753.1"/>
    </source>
</evidence>
<organism evidence="1">
    <name type="scientific">Uncultured archaeon GZfos26G2</name>
    <dbReference type="NCBI Taxonomy" id="3386331"/>
    <lineage>
        <taxon>Archaea</taxon>
        <taxon>Methanobacteriati</taxon>
        <taxon>Methanobacteriota</taxon>
        <taxon>Stenosarchaea group</taxon>
        <taxon>Methanomicrobia</taxon>
        <taxon>Candidatus Methanophagales</taxon>
        <taxon>Candidatus Methanophagaceae</taxon>
        <taxon>Candidatus Methanophaga</taxon>
    </lineage>
</organism>
<dbReference type="AlphaFoldDB" id="Q64A24"/>
<proteinExistence type="predicted"/>
<protein>
    <submittedName>
        <fullName evidence="1">Uncharacterized protein</fullName>
    </submittedName>
</protein>
<sequence>MAITLGIRNRKKKAEKVKKLKKIGDKYQIEPIKGTSKNDIYNYDLRKLLKLKVESDEK</sequence>
<dbReference type="EMBL" id="AY714858">
    <property type="protein sequence ID" value="AAU83753.1"/>
    <property type="molecule type" value="Genomic_DNA"/>
</dbReference>